<comment type="caution">
    <text evidence="14">The sequence shown here is derived from an EMBL/GenBank/DDBJ whole genome shotgun (WGS) entry which is preliminary data.</text>
</comment>
<evidence type="ECO:0000256" key="6">
    <source>
        <dbReference type="ARBA" id="ARBA00022801"/>
    </source>
</evidence>
<proteinExistence type="inferred from homology"/>
<dbReference type="EMBL" id="JAVRQU010000005">
    <property type="protein sequence ID" value="KAK5702855.1"/>
    <property type="molecule type" value="Genomic_DNA"/>
</dbReference>
<dbReference type="GO" id="GO:0008496">
    <property type="term" value="F:mannan endo-1,6-alpha-mannosidase activity"/>
    <property type="evidence" value="ECO:0007669"/>
    <property type="project" value="UniProtKB-UniRule"/>
</dbReference>
<dbReference type="PANTHER" id="PTHR12145:SF36">
    <property type="entry name" value="MANNAN ENDO-1,6-ALPHA-MANNOSIDASE DCW1"/>
    <property type="match status" value="1"/>
</dbReference>
<evidence type="ECO:0000256" key="3">
    <source>
        <dbReference type="ARBA" id="ARBA00009699"/>
    </source>
</evidence>
<evidence type="ECO:0000256" key="2">
    <source>
        <dbReference type="ARBA" id="ARBA00004308"/>
    </source>
</evidence>
<feature type="signal peptide" evidence="13">
    <location>
        <begin position="1"/>
        <end position="23"/>
    </location>
</feature>
<evidence type="ECO:0000256" key="7">
    <source>
        <dbReference type="ARBA" id="ARBA00023136"/>
    </source>
</evidence>
<keyword evidence="5 13" id="KW-0732">Signal</keyword>
<organism evidence="14 15">
    <name type="scientific">Elasticomyces elasticus</name>
    <dbReference type="NCBI Taxonomy" id="574655"/>
    <lineage>
        <taxon>Eukaryota</taxon>
        <taxon>Fungi</taxon>
        <taxon>Dikarya</taxon>
        <taxon>Ascomycota</taxon>
        <taxon>Pezizomycotina</taxon>
        <taxon>Dothideomycetes</taxon>
        <taxon>Dothideomycetidae</taxon>
        <taxon>Mycosphaerellales</taxon>
        <taxon>Teratosphaeriaceae</taxon>
        <taxon>Elasticomyces</taxon>
    </lineage>
</organism>
<keyword evidence="12" id="KW-0812">Transmembrane</keyword>
<evidence type="ECO:0000256" key="1">
    <source>
        <dbReference type="ARBA" id="ARBA00001452"/>
    </source>
</evidence>
<dbReference type="AlphaFoldDB" id="A0AAN7WEU6"/>
<evidence type="ECO:0000256" key="8">
    <source>
        <dbReference type="ARBA" id="ARBA00023180"/>
    </source>
</evidence>
<dbReference type="InterPro" id="IPR008928">
    <property type="entry name" value="6-hairpin_glycosidase_sf"/>
</dbReference>
<keyword evidence="9 10" id="KW-0326">Glycosidase</keyword>
<evidence type="ECO:0000256" key="9">
    <source>
        <dbReference type="ARBA" id="ARBA00023295"/>
    </source>
</evidence>
<keyword evidence="8" id="KW-0325">Glycoprotein</keyword>
<dbReference type="InterPro" id="IPR005198">
    <property type="entry name" value="Glyco_hydro_76"/>
</dbReference>
<keyword evidence="6 10" id="KW-0378">Hydrolase</keyword>
<keyword evidence="12" id="KW-1133">Transmembrane helix</keyword>
<evidence type="ECO:0000256" key="10">
    <source>
        <dbReference type="PIRNR" id="PIRNR016302"/>
    </source>
</evidence>
<dbReference type="PANTHER" id="PTHR12145">
    <property type="entry name" value="MANNAN ENDO-1,6-ALPHA-MANNOSIDASE DCW1"/>
    <property type="match status" value="1"/>
</dbReference>
<evidence type="ECO:0000256" key="11">
    <source>
        <dbReference type="SAM" id="MobiDB-lite"/>
    </source>
</evidence>
<dbReference type="GO" id="GO:0016052">
    <property type="term" value="P:carbohydrate catabolic process"/>
    <property type="evidence" value="ECO:0007669"/>
    <property type="project" value="InterPro"/>
</dbReference>
<comment type="catalytic activity">
    <reaction evidence="1 10">
        <text>Random hydrolysis of (1-&gt;6)-alpha-D-mannosidic linkages in unbranched (1-&gt;6)-mannans.</text>
        <dbReference type="EC" id="3.2.1.101"/>
    </reaction>
</comment>
<dbReference type="EC" id="3.2.1.101" evidence="4 10"/>
<dbReference type="Pfam" id="PF03663">
    <property type="entry name" value="Glyco_hydro_76"/>
    <property type="match status" value="1"/>
</dbReference>
<protein>
    <recommendedName>
        <fullName evidence="4 10">Mannan endo-1,6-alpha-mannosidase</fullName>
        <ecNumber evidence="4 10">3.2.1.101</ecNumber>
    </recommendedName>
</protein>
<evidence type="ECO:0000256" key="12">
    <source>
        <dbReference type="SAM" id="Phobius"/>
    </source>
</evidence>
<reference evidence="14" key="1">
    <citation type="submission" date="2023-08" db="EMBL/GenBank/DDBJ databases">
        <title>Black Yeasts Isolated from many extreme environments.</title>
        <authorList>
            <person name="Coleine C."/>
            <person name="Stajich J.E."/>
            <person name="Selbmann L."/>
        </authorList>
    </citation>
    <scope>NUCLEOTIDE SEQUENCE</scope>
    <source>
        <strain evidence="14">CCFEE 5810</strain>
    </source>
</reference>
<dbReference type="SUPFAM" id="SSF48208">
    <property type="entry name" value="Six-hairpin glycosidases"/>
    <property type="match status" value="1"/>
</dbReference>
<accession>A0AAN7WEU6</accession>
<evidence type="ECO:0000313" key="14">
    <source>
        <dbReference type="EMBL" id="KAK5702855.1"/>
    </source>
</evidence>
<comment type="similarity">
    <text evidence="3 10">Belongs to the glycosyl hydrolase 76 family.</text>
</comment>
<dbReference type="Proteomes" id="UP001310594">
    <property type="component" value="Unassembled WGS sequence"/>
</dbReference>
<comment type="subcellular location">
    <subcellularLocation>
        <location evidence="2">Endomembrane system</location>
    </subcellularLocation>
</comment>
<keyword evidence="7 12" id="KW-0472">Membrane</keyword>
<name>A0AAN7WEU6_9PEZI</name>
<dbReference type="GO" id="GO:0012505">
    <property type="term" value="C:endomembrane system"/>
    <property type="evidence" value="ECO:0007669"/>
    <property type="project" value="UniProtKB-SubCell"/>
</dbReference>
<evidence type="ECO:0000313" key="15">
    <source>
        <dbReference type="Proteomes" id="UP001310594"/>
    </source>
</evidence>
<evidence type="ECO:0000256" key="4">
    <source>
        <dbReference type="ARBA" id="ARBA00012350"/>
    </source>
</evidence>
<evidence type="ECO:0000256" key="13">
    <source>
        <dbReference type="SAM" id="SignalP"/>
    </source>
</evidence>
<dbReference type="PIRSF" id="PIRSF016302">
    <property type="entry name" value="Man_a_manosd"/>
    <property type="match status" value="1"/>
</dbReference>
<dbReference type="FunFam" id="1.50.10.20:FF:000006">
    <property type="entry name" value="Mannan endo-1,6-alpha-mannosidase"/>
    <property type="match status" value="1"/>
</dbReference>
<feature type="transmembrane region" description="Helical" evidence="12">
    <location>
        <begin position="442"/>
        <end position="463"/>
    </location>
</feature>
<dbReference type="GO" id="GO:0009272">
    <property type="term" value="P:fungal-type cell wall biogenesis"/>
    <property type="evidence" value="ECO:0007669"/>
    <property type="project" value="TreeGrafter"/>
</dbReference>
<evidence type="ECO:0000256" key="5">
    <source>
        <dbReference type="ARBA" id="ARBA00022729"/>
    </source>
</evidence>
<sequence>MVRIFKRSLLCIGIFGVTDLCNALTLDITSSSSIKESAASVAKGLLNYYSGDKPGDVPGNLPQPYYWWEAGAMFMHLVDYWYYTGDITYNAATVQAISFQAGKSDNSFMPANQTTTEGNDDQIFWAFSAMGAAELNFPAPEDGYPSWLTMAQSVFNQQALRWDADDCGGGLRWQINPTNAGYNYKNTVANGGFFQLASRLARFTGNQTYVDWAEKEWDWFSQSVLFDNATFQVNDGSQINTAANTCPDADHTQWSYNYGIFLVGLAYLSNYTEDTKWLEPINGILNHTIAEFFPAGDKVMVESACEPYGTCDTNGFTFKSFVMRWLALTAQLVPSTAATIWPYLQASGVGAASQCDGGTDGITCGYRWNSTTWDGTYGVGQQMSALAAIQANLITVDNLQAPLTANTGGTSKGDPSAGSGTGDVNPGESAVYTRVISMKDKAGAGILTALLLILTLGGGWFLVS</sequence>
<dbReference type="Gene3D" id="1.50.10.20">
    <property type="match status" value="1"/>
</dbReference>
<dbReference type="InterPro" id="IPR014480">
    <property type="entry name" value="Mannan-1_6-alpha_mannosidase"/>
</dbReference>
<feature type="chain" id="PRO_5042898598" description="Mannan endo-1,6-alpha-mannosidase" evidence="13">
    <location>
        <begin position="24"/>
        <end position="464"/>
    </location>
</feature>
<gene>
    <name evidence="14" type="ORF">LTR97_003801</name>
</gene>
<feature type="region of interest" description="Disordered" evidence="11">
    <location>
        <begin position="405"/>
        <end position="425"/>
    </location>
</feature>